<evidence type="ECO:0000256" key="2">
    <source>
        <dbReference type="ARBA" id="ARBA00022448"/>
    </source>
</evidence>
<dbReference type="InterPro" id="IPR052156">
    <property type="entry name" value="BCAA_Transport_ATP-bd_LivF"/>
</dbReference>
<evidence type="ECO:0000256" key="1">
    <source>
        <dbReference type="ARBA" id="ARBA00005417"/>
    </source>
</evidence>
<accession>A0ABU8XZK7</accession>
<reference evidence="7 8" key="1">
    <citation type="submission" date="2024-01" db="EMBL/GenBank/DDBJ databases">
        <title>Multi-omics insights into the function and evolution of sodium benzoate biodegradation pathways in Benzoatithermus flavus gen. nov., sp. nov. from hot spring.</title>
        <authorList>
            <person name="Hu C.-J."/>
            <person name="Li W.-J."/>
        </authorList>
    </citation>
    <scope>NUCLEOTIDE SEQUENCE [LARGE SCALE GENOMIC DNA]</scope>
    <source>
        <strain evidence="7 8">SYSU G07066</strain>
    </source>
</reference>
<dbReference type="InterPro" id="IPR003593">
    <property type="entry name" value="AAA+_ATPase"/>
</dbReference>
<dbReference type="SUPFAM" id="SSF52540">
    <property type="entry name" value="P-loop containing nucleoside triphosphate hydrolases"/>
    <property type="match status" value="1"/>
</dbReference>
<dbReference type="PANTHER" id="PTHR43820:SF5">
    <property type="entry name" value="HIGH-AFFINITY BRANCHED-CHAIN AMINO ACID TRANSPORT ATP-BINDING PROTEIN"/>
    <property type="match status" value="1"/>
</dbReference>
<dbReference type="InterPro" id="IPR003439">
    <property type="entry name" value="ABC_transporter-like_ATP-bd"/>
</dbReference>
<protein>
    <submittedName>
        <fullName evidence="7">ABC transporter ATP-binding protein</fullName>
    </submittedName>
</protein>
<dbReference type="GO" id="GO:0005524">
    <property type="term" value="F:ATP binding"/>
    <property type="evidence" value="ECO:0007669"/>
    <property type="project" value="UniProtKB-KW"/>
</dbReference>
<evidence type="ECO:0000313" key="7">
    <source>
        <dbReference type="EMBL" id="MEK0085784.1"/>
    </source>
</evidence>
<keyword evidence="8" id="KW-1185">Reference proteome</keyword>
<evidence type="ECO:0000259" key="6">
    <source>
        <dbReference type="PROSITE" id="PS50893"/>
    </source>
</evidence>
<dbReference type="Pfam" id="PF00005">
    <property type="entry name" value="ABC_tran"/>
    <property type="match status" value="1"/>
</dbReference>
<keyword evidence="3" id="KW-0547">Nucleotide-binding</keyword>
<dbReference type="SMART" id="SM00382">
    <property type="entry name" value="AAA"/>
    <property type="match status" value="1"/>
</dbReference>
<proteinExistence type="inferred from homology"/>
<organism evidence="7 8">
    <name type="scientific">Benzoatithermus flavus</name>
    <dbReference type="NCBI Taxonomy" id="3108223"/>
    <lineage>
        <taxon>Bacteria</taxon>
        <taxon>Pseudomonadati</taxon>
        <taxon>Pseudomonadota</taxon>
        <taxon>Alphaproteobacteria</taxon>
        <taxon>Geminicoccales</taxon>
        <taxon>Geminicoccaceae</taxon>
        <taxon>Benzoatithermus</taxon>
    </lineage>
</organism>
<name>A0ABU8XZK7_9PROT</name>
<dbReference type="Proteomes" id="UP001375743">
    <property type="component" value="Unassembled WGS sequence"/>
</dbReference>
<evidence type="ECO:0000256" key="4">
    <source>
        <dbReference type="ARBA" id="ARBA00022840"/>
    </source>
</evidence>
<dbReference type="PROSITE" id="PS50893">
    <property type="entry name" value="ABC_TRANSPORTER_2"/>
    <property type="match status" value="1"/>
</dbReference>
<comment type="caution">
    <text evidence="7">The sequence shown here is derived from an EMBL/GenBank/DDBJ whole genome shotgun (WGS) entry which is preliminary data.</text>
</comment>
<dbReference type="RefSeq" id="WP_418161634.1">
    <property type="nucleotide sequence ID" value="NZ_JBBLZC010000034.1"/>
</dbReference>
<dbReference type="Gene3D" id="3.40.50.300">
    <property type="entry name" value="P-loop containing nucleotide triphosphate hydrolases"/>
    <property type="match status" value="1"/>
</dbReference>
<sequence length="235" mass="25261">MDAILTVENLRAGYATGDVLQGVAVRVGPGEVVGVLGRNGVGKSTLMRAVIGLLPARSGTIRFKGEDVTASSADRRARAGIGYVPQGREVFPHMSVLDNLRMGRFVNAGRGTFALDEVYGYFPFLRERRNQRAGTLSGGQQEMLAIARALVNGPDLLLLDEPSDGVQPSIVQEIGAFIVELVRKKPIGVLIVEQNIDLMQTVAQRAYVMDKGRVVATVDRGTLLDTERVAGFLAV</sequence>
<keyword evidence="5" id="KW-0029">Amino-acid transport</keyword>
<evidence type="ECO:0000256" key="5">
    <source>
        <dbReference type="ARBA" id="ARBA00022970"/>
    </source>
</evidence>
<dbReference type="CDD" id="cd03224">
    <property type="entry name" value="ABC_TM1139_LivF_branched"/>
    <property type="match status" value="1"/>
</dbReference>
<comment type="similarity">
    <text evidence="1">Belongs to the ABC transporter superfamily.</text>
</comment>
<evidence type="ECO:0000256" key="3">
    <source>
        <dbReference type="ARBA" id="ARBA00022741"/>
    </source>
</evidence>
<dbReference type="InterPro" id="IPR027417">
    <property type="entry name" value="P-loop_NTPase"/>
</dbReference>
<keyword evidence="4 7" id="KW-0067">ATP-binding</keyword>
<keyword evidence="2" id="KW-0813">Transport</keyword>
<gene>
    <name evidence="7" type="ORF">U1T56_21735</name>
</gene>
<dbReference type="EMBL" id="JBBLZC010000034">
    <property type="protein sequence ID" value="MEK0085784.1"/>
    <property type="molecule type" value="Genomic_DNA"/>
</dbReference>
<dbReference type="PANTHER" id="PTHR43820">
    <property type="entry name" value="HIGH-AFFINITY BRANCHED-CHAIN AMINO ACID TRANSPORT ATP-BINDING PROTEIN LIVF"/>
    <property type="match status" value="1"/>
</dbReference>
<evidence type="ECO:0000313" key="8">
    <source>
        <dbReference type="Proteomes" id="UP001375743"/>
    </source>
</evidence>
<feature type="domain" description="ABC transporter" evidence="6">
    <location>
        <begin position="5"/>
        <end position="233"/>
    </location>
</feature>